<organism evidence="4 5">
    <name type="scientific">Jiangella alba</name>
    <dbReference type="NCBI Taxonomy" id="561176"/>
    <lineage>
        <taxon>Bacteria</taxon>
        <taxon>Bacillati</taxon>
        <taxon>Actinomycetota</taxon>
        <taxon>Actinomycetes</taxon>
        <taxon>Jiangellales</taxon>
        <taxon>Jiangellaceae</taxon>
        <taxon>Jiangella</taxon>
    </lineage>
</organism>
<dbReference type="InterPro" id="IPR050832">
    <property type="entry name" value="Bact_Acetyltransf"/>
</dbReference>
<dbReference type="GO" id="GO:0016747">
    <property type="term" value="F:acyltransferase activity, transferring groups other than amino-acyl groups"/>
    <property type="evidence" value="ECO:0007669"/>
    <property type="project" value="InterPro"/>
</dbReference>
<gene>
    <name evidence="4" type="ORF">SAMN04488561_6415</name>
</gene>
<sequence length="143" mass="15467">MSAAAARVTVRSAVGADLEQVLRLWTSSAGPTRTPGRWRDVWRLLDRDPDALVVAECAGEVIGAVIVGWDGWRCHLYRLAVHADHRRCGVAGALVDEARRRALLMGAVRVDAMVAAGNASAITFWESEGFTLDDAAGRWSLVL</sequence>
<keyword evidence="2" id="KW-0012">Acyltransferase</keyword>
<protein>
    <submittedName>
        <fullName evidence="4">Ribosomal protein S18 acetylase RimI</fullName>
    </submittedName>
</protein>
<accession>A0A1H5PX30</accession>
<evidence type="ECO:0000259" key="3">
    <source>
        <dbReference type="PROSITE" id="PS51186"/>
    </source>
</evidence>
<feature type="domain" description="N-acetyltransferase" evidence="3">
    <location>
        <begin position="8"/>
        <end position="143"/>
    </location>
</feature>
<evidence type="ECO:0000256" key="2">
    <source>
        <dbReference type="ARBA" id="ARBA00023315"/>
    </source>
</evidence>
<dbReference type="CDD" id="cd04301">
    <property type="entry name" value="NAT_SF"/>
    <property type="match status" value="1"/>
</dbReference>
<dbReference type="GO" id="GO:0005840">
    <property type="term" value="C:ribosome"/>
    <property type="evidence" value="ECO:0007669"/>
    <property type="project" value="UniProtKB-KW"/>
</dbReference>
<proteinExistence type="predicted"/>
<dbReference type="AlphaFoldDB" id="A0A1H5PX30"/>
<dbReference type="Proteomes" id="UP000181980">
    <property type="component" value="Unassembled WGS sequence"/>
</dbReference>
<evidence type="ECO:0000313" key="4">
    <source>
        <dbReference type="EMBL" id="SEF18356.1"/>
    </source>
</evidence>
<evidence type="ECO:0000313" key="5">
    <source>
        <dbReference type="Proteomes" id="UP000181980"/>
    </source>
</evidence>
<dbReference type="RefSeq" id="WP_069112098.1">
    <property type="nucleotide sequence ID" value="NZ_FNUC01000004.1"/>
</dbReference>
<dbReference type="Gene3D" id="3.40.630.30">
    <property type="match status" value="1"/>
</dbReference>
<keyword evidence="4" id="KW-0687">Ribonucleoprotein</keyword>
<keyword evidence="1" id="KW-0808">Transferase</keyword>
<keyword evidence="5" id="KW-1185">Reference proteome</keyword>
<reference evidence="5" key="1">
    <citation type="submission" date="2016-10" db="EMBL/GenBank/DDBJ databases">
        <authorList>
            <person name="Varghese N."/>
            <person name="Submissions S."/>
        </authorList>
    </citation>
    <scope>NUCLEOTIDE SEQUENCE [LARGE SCALE GENOMIC DNA]</scope>
    <source>
        <strain evidence="5">DSM 45237</strain>
    </source>
</reference>
<dbReference type="OrthoDB" id="1821130at2"/>
<dbReference type="Pfam" id="PF00583">
    <property type="entry name" value="Acetyltransf_1"/>
    <property type="match status" value="1"/>
</dbReference>
<dbReference type="InterPro" id="IPR016181">
    <property type="entry name" value="Acyl_CoA_acyltransferase"/>
</dbReference>
<dbReference type="InterPro" id="IPR000182">
    <property type="entry name" value="GNAT_dom"/>
</dbReference>
<dbReference type="STRING" id="561176.SAMN04488561_6415"/>
<dbReference type="SUPFAM" id="SSF55729">
    <property type="entry name" value="Acyl-CoA N-acyltransferases (Nat)"/>
    <property type="match status" value="1"/>
</dbReference>
<dbReference type="PANTHER" id="PTHR43877">
    <property type="entry name" value="AMINOALKYLPHOSPHONATE N-ACETYLTRANSFERASE-RELATED-RELATED"/>
    <property type="match status" value="1"/>
</dbReference>
<keyword evidence="4" id="KW-0689">Ribosomal protein</keyword>
<dbReference type="PROSITE" id="PS51186">
    <property type="entry name" value="GNAT"/>
    <property type="match status" value="1"/>
</dbReference>
<name>A0A1H5PX30_9ACTN</name>
<dbReference type="EMBL" id="FNUC01000004">
    <property type="protein sequence ID" value="SEF18356.1"/>
    <property type="molecule type" value="Genomic_DNA"/>
</dbReference>
<evidence type="ECO:0000256" key="1">
    <source>
        <dbReference type="ARBA" id="ARBA00022679"/>
    </source>
</evidence>